<accession>B8LVQ4</accession>
<reference evidence="2" key="1">
    <citation type="journal article" date="2015" name="Genome Announc.">
        <title>Genome sequence of the AIDS-associated pathogen Penicillium marneffei (ATCC18224) and its near taxonomic relative Talaromyces stipitatus (ATCC10500).</title>
        <authorList>
            <person name="Nierman W.C."/>
            <person name="Fedorova-Abrams N.D."/>
            <person name="Andrianopoulos A."/>
        </authorList>
    </citation>
    <scope>NUCLEOTIDE SEQUENCE [LARGE SCALE GENOMIC DNA]</scope>
    <source>
        <strain evidence="2">ATCC 10500 / CBS 375.48 / QM 6759 / NRRL 1006</strain>
    </source>
</reference>
<gene>
    <name evidence="1" type="ORF">TSTA_075560</name>
</gene>
<dbReference type="HOGENOM" id="CLU_1391058_0_0_1"/>
<keyword evidence="2" id="KW-1185">Reference proteome</keyword>
<dbReference type="VEuPathDB" id="FungiDB:TSTA_075560"/>
<protein>
    <submittedName>
        <fullName evidence="1">Uncharacterized protein</fullName>
    </submittedName>
</protein>
<dbReference type="AlphaFoldDB" id="B8LVQ4"/>
<proteinExistence type="predicted"/>
<dbReference type="RefSeq" id="XP_002341571.1">
    <property type="nucleotide sequence ID" value="XM_002341530.1"/>
</dbReference>
<dbReference type="GeneID" id="8103875"/>
<organism evidence="1 2">
    <name type="scientific">Talaromyces stipitatus (strain ATCC 10500 / CBS 375.48 / QM 6759 / NRRL 1006)</name>
    <name type="common">Penicillium stipitatum</name>
    <dbReference type="NCBI Taxonomy" id="441959"/>
    <lineage>
        <taxon>Eukaryota</taxon>
        <taxon>Fungi</taxon>
        <taxon>Dikarya</taxon>
        <taxon>Ascomycota</taxon>
        <taxon>Pezizomycotina</taxon>
        <taxon>Eurotiomycetes</taxon>
        <taxon>Eurotiomycetidae</taxon>
        <taxon>Eurotiales</taxon>
        <taxon>Trichocomaceae</taxon>
        <taxon>Talaromyces</taxon>
        <taxon>Talaromyces sect. Talaromyces</taxon>
    </lineage>
</organism>
<dbReference type="InterPro" id="IPR027417">
    <property type="entry name" value="P-loop_NTPase"/>
</dbReference>
<dbReference type="STRING" id="441959.B8LVQ4"/>
<evidence type="ECO:0000313" key="1">
    <source>
        <dbReference type="EMBL" id="EED24184.1"/>
    </source>
</evidence>
<dbReference type="InParanoid" id="B8LVQ4"/>
<dbReference type="OrthoDB" id="29596at2759"/>
<dbReference type="Gene3D" id="3.40.50.300">
    <property type="entry name" value="P-loop containing nucleotide triphosphate hydrolases"/>
    <property type="match status" value="1"/>
</dbReference>
<sequence length="196" mass="21909">MSNWPEENNINSDYVQIQSIFMLDLQQISLLQQFSTRRSLIVIDKFGKGTDVNGFGHMEVRMDKEIANAKEQVTSLYNQAAAIRASEHRMDSSICAAMNGVDEAIVTTNLCHYQPEDKISSQLEWIARRFLKMDLSTNMGRHFTQDLADLLTTGAAASSRGLVDELLMLTRDCACLQNIITGEAGGVISDKFVHFV</sequence>
<dbReference type="Proteomes" id="UP000001745">
    <property type="component" value="Unassembled WGS sequence"/>
</dbReference>
<dbReference type="EMBL" id="EQ962652">
    <property type="protein sequence ID" value="EED24184.1"/>
    <property type="molecule type" value="Genomic_DNA"/>
</dbReference>
<dbReference type="PhylomeDB" id="B8LVQ4"/>
<name>B8LVQ4_TALSN</name>
<evidence type="ECO:0000313" key="2">
    <source>
        <dbReference type="Proteomes" id="UP000001745"/>
    </source>
</evidence>